<gene>
    <name evidence="1" type="ORF">GCM10009613_26530</name>
</gene>
<dbReference type="Proteomes" id="UP001501414">
    <property type="component" value="Unassembled WGS sequence"/>
</dbReference>
<dbReference type="EMBL" id="BAAAJK010000008">
    <property type="protein sequence ID" value="GAA1388723.1"/>
    <property type="molecule type" value="Genomic_DNA"/>
</dbReference>
<name>A0ABN1XXF0_9PSEU</name>
<sequence>MIRGRFGDTHVAPAPLFNVSDPLATPPSDAHEVQFRMPLSLSALLDGMATAGLDQDVAAWGAAYTQLVQEQVLRRVQEACGYAADPASPDVGRPARLELAAVVEAAVPGIDAARWHCHVYIGSTACVLATGERFPVYVPKIQRGVFGLADGFHTRDVRELAEREFGVTWGRPRPSAKLDEIVDPPWHEHISPSTVRGVCPGPWDVQGVRVVADEESLRVAAEQEVFLRAELERRETEPEPSPPTLMEQYAELLGDAAVSPRSR</sequence>
<evidence type="ECO:0000313" key="1">
    <source>
        <dbReference type="EMBL" id="GAA1388723.1"/>
    </source>
</evidence>
<comment type="caution">
    <text evidence="1">The sequence shown here is derived from an EMBL/GenBank/DDBJ whole genome shotgun (WGS) entry which is preliminary data.</text>
</comment>
<keyword evidence="2" id="KW-1185">Reference proteome</keyword>
<organism evidence="1 2">
    <name type="scientific">Pseudonocardia kongjuensis</name>
    <dbReference type="NCBI Taxonomy" id="102227"/>
    <lineage>
        <taxon>Bacteria</taxon>
        <taxon>Bacillati</taxon>
        <taxon>Actinomycetota</taxon>
        <taxon>Actinomycetes</taxon>
        <taxon>Pseudonocardiales</taxon>
        <taxon>Pseudonocardiaceae</taxon>
        <taxon>Pseudonocardia</taxon>
    </lineage>
</organism>
<evidence type="ECO:0000313" key="2">
    <source>
        <dbReference type="Proteomes" id="UP001501414"/>
    </source>
</evidence>
<protein>
    <submittedName>
        <fullName evidence="1">Uncharacterized protein</fullName>
    </submittedName>
</protein>
<reference evidence="1 2" key="1">
    <citation type="journal article" date="2019" name="Int. J. Syst. Evol. Microbiol.">
        <title>The Global Catalogue of Microorganisms (GCM) 10K type strain sequencing project: providing services to taxonomists for standard genome sequencing and annotation.</title>
        <authorList>
            <consortium name="The Broad Institute Genomics Platform"/>
            <consortium name="The Broad Institute Genome Sequencing Center for Infectious Disease"/>
            <person name="Wu L."/>
            <person name="Ma J."/>
        </authorList>
    </citation>
    <scope>NUCLEOTIDE SEQUENCE [LARGE SCALE GENOMIC DNA]</scope>
    <source>
        <strain evidence="1 2">JCM 11896</strain>
    </source>
</reference>
<proteinExistence type="predicted"/>
<accession>A0ABN1XXF0</accession>